<dbReference type="EMBL" id="VFMN01000001">
    <property type="protein sequence ID" value="TQJ07127.1"/>
    <property type="molecule type" value="Genomic_DNA"/>
</dbReference>
<dbReference type="NCBIfam" id="TIGR00621">
    <property type="entry name" value="ssb"/>
    <property type="match status" value="1"/>
</dbReference>
<dbReference type="PANTHER" id="PTHR10302:SF27">
    <property type="entry name" value="SINGLE-STRANDED DNA-BINDING PROTEIN"/>
    <property type="match status" value="1"/>
</dbReference>
<accession>A0A542DVK7</accession>
<comment type="subunit">
    <text evidence="2">Homotetramer.</text>
</comment>
<keyword evidence="1 2" id="KW-0238">DNA-binding</keyword>
<dbReference type="HAMAP" id="MF_00984">
    <property type="entry name" value="SSB"/>
    <property type="match status" value="1"/>
</dbReference>
<dbReference type="Gene3D" id="2.40.50.140">
    <property type="entry name" value="Nucleic acid-binding proteins"/>
    <property type="match status" value="1"/>
</dbReference>
<reference evidence="5 6" key="1">
    <citation type="submission" date="2019-06" db="EMBL/GenBank/DDBJ databases">
        <title>Sequencing the genomes of 1000 actinobacteria strains.</title>
        <authorList>
            <person name="Klenk H.-P."/>
        </authorList>
    </citation>
    <scope>NUCLEOTIDE SEQUENCE [LARGE SCALE GENOMIC DNA]</scope>
    <source>
        <strain evidence="5 6">DSM 18607</strain>
    </source>
</reference>
<gene>
    <name evidence="5" type="ORF">FB458_0176</name>
</gene>
<feature type="region of interest" description="Disordered" evidence="4">
    <location>
        <begin position="134"/>
        <end position="192"/>
    </location>
</feature>
<evidence type="ECO:0000256" key="4">
    <source>
        <dbReference type="SAM" id="MobiDB-lite"/>
    </source>
</evidence>
<sequence length="192" mass="20144">MNESFVTVCGNVVADPQSRTTKQGKVFASFRVASTTRRYDQGLGAFVDGSTNFVNVVGFNALGANVMGSLKKGDPVIVYGRLRVNQYQATDGTPRTSVEVDAHAVGHNLTRGLSALTRLGRPQGEPVDRLADPVITGSFDDDAAQPVDPGPDVADLEEALDGDPWATGSGTASSGELREEDADTDAYVVTPG</sequence>
<dbReference type="PANTHER" id="PTHR10302">
    <property type="entry name" value="SINGLE-STRANDED DNA-BINDING PROTEIN"/>
    <property type="match status" value="1"/>
</dbReference>
<evidence type="ECO:0000256" key="3">
    <source>
        <dbReference type="RuleBase" id="RU000524"/>
    </source>
</evidence>
<dbReference type="InterPro" id="IPR012340">
    <property type="entry name" value="NA-bd_OB-fold"/>
</dbReference>
<dbReference type="InterPro" id="IPR000424">
    <property type="entry name" value="Primosome_PriB/ssb"/>
</dbReference>
<dbReference type="GO" id="GO:0006260">
    <property type="term" value="P:DNA replication"/>
    <property type="evidence" value="ECO:0007669"/>
    <property type="project" value="InterPro"/>
</dbReference>
<organism evidence="5 6">
    <name type="scientific">Lapillicoccus jejuensis</name>
    <dbReference type="NCBI Taxonomy" id="402171"/>
    <lineage>
        <taxon>Bacteria</taxon>
        <taxon>Bacillati</taxon>
        <taxon>Actinomycetota</taxon>
        <taxon>Actinomycetes</taxon>
        <taxon>Micrococcales</taxon>
        <taxon>Intrasporangiaceae</taxon>
        <taxon>Lapillicoccus</taxon>
    </lineage>
</organism>
<dbReference type="Proteomes" id="UP000317893">
    <property type="component" value="Unassembled WGS sequence"/>
</dbReference>
<dbReference type="CDD" id="cd04496">
    <property type="entry name" value="SSB_OBF"/>
    <property type="match status" value="1"/>
</dbReference>
<dbReference type="PROSITE" id="PS50935">
    <property type="entry name" value="SSB"/>
    <property type="match status" value="1"/>
</dbReference>
<dbReference type="SUPFAM" id="SSF50249">
    <property type="entry name" value="Nucleic acid-binding proteins"/>
    <property type="match status" value="1"/>
</dbReference>
<evidence type="ECO:0000256" key="2">
    <source>
        <dbReference type="HAMAP-Rule" id="MF_00984"/>
    </source>
</evidence>
<proteinExistence type="inferred from homology"/>
<evidence type="ECO:0000313" key="6">
    <source>
        <dbReference type="Proteomes" id="UP000317893"/>
    </source>
</evidence>
<dbReference type="GO" id="GO:0009295">
    <property type="term" value="C:nucleoid"/>
    <property type="evidence" value="ECO:0007669"/>
    <property type="project" value="TreeGrafter"/>
</dbReference>
<dbReference type="Pfam" id="PF00436">
    <property type="entry name" value="SSB"/>
    <property type="match status" value="1"/>
</dbReference>
<protein>
    <recommendedName>
        <fullName evidence="2 3">Single-stranded DNA-binding protein</fullName>
        <shortName evidence="2">SSB</shortName>
    </recommendedName>
</protein>
<dbReference type="AlphaFoldDB" id="A0A542DVK7"/>
<dbReference type="InterPro" id="IPR011344">
    <property type="entry name" value="ssDNA-bd"/>
</dbReference>
<evidence type="ECO:0000256" key="1">
    <source>
        <dbReference type="ARBA" id="ARBA00023125"/>
    </source>
</evidence>
<evidence type="ECO:0000313" key="5">
    <source>
        <dbReference type="EMBL" id="TQJ07127.1"/>
    </source>
</evidence>
<name>A0A542DVK7_9MICO</name>
<dbReference type="GO" id="GO:0003697">
    <property type="term" value="F:single-stranded DNA binding"/>
    <property type="evidence" value="ECO:0007669"/>
    <property type="project" value="UniProtKB-UniRule"/>
</dbReference>
<comment type="caution">
    <text evidence="2">Lacks conserved residue(s) required for the propagation of feature annotation.</text>
</comment>
<comment type="caution">
    <text evidence="5">The sequence shown here is derived from an EMBL/GenBank/DDBJ whole genome shotgun (WGS) entry which is preliminary data.</text>
</comment>
<keyword evidence="6" id="KW-1185">Reference proteome</keyword>